<proteinExistence type="predicted"/>
<evidence type="ECO:0000313" key="8">
    <source>
        <dbReference type="EMBL" id="PZR78733.1"/>
    </source>
</evidence>
<feature type="transmembrane region" description="Helical" evidence="6">
    <location>
        <begin position="338"/>
        <end position="362"/>
    </location>
</feature>
<comment type="subcellular location">
    <subcellularLocation>
        <location evidence="1">Cell membrane</location>
        <topology evidence="1">Multi-pass membrane protein</topology>
    </subcellularLocation>
</comment>
<dbReference type="EMBL" id="QHBU01000245">
    <property type="protein sequence ID" value="PZR78733.1"/>
    <property type="molecule type" value="Genomic_DNA"/>
</dbReference>
<dbReference type="GO" id="GO:0022857">
    <property type="term" value="F:transmembrane transporter activity"/>
    <property type="evidence" value="ECO:0007669"/>
    <property type="project" value="InterPro"/>
</dbReference>
<evidence type="ECO:0000259" key="7">
    <source>
        <dbReference type="PROSITE" id="PS50850"/>
    </source>
</evidence>
<evidence type="ECO:0000256" key="6">
    <source>
        <dbReference type="SAM" id="Phobius"/>
    </source>
</evidence>
<dbReference type="PANTHER" id="PTHR23501">
    <property type="entry name" value="MAJOR FACILITATOR SUPERFAMILY"/>
    <property type="match status" value="1"/>
</dbReference>
<feature type="transmembrane region" description="Helical" evidence="6">
    <location>
        <begin position="230"/>
        <end position="252"/>
    </location>
</feature>
<sequence length="576" mass="58817">MVVVLPTVMSGVGIGLEHLQRATPIISGFLLGYVAILPLLGRLSDLLGREPVFAGCLLAFAFGSVLTATAHGLGVLVVGRALQGLGGGGLIPVALSLVAAQWPPQARGLPLGIVGAVQELGSVLGPLYGAAVVAVAGWRTIFWLNLPLAAVLGTAFFLSRPVAAEHAEPRQPPARSGGFDFVGAALLGLGLAVLATALDAPAQLTDSVTLGGWLTPGAGGASWGPFTSRLALAGAGVLAAFVAWELLCPHAYRPLVAFRRLPDLLVEADVAGAALLAGFLACVVVLFSTADPGHQLVASSAPVVAPVGLGCLGAFAWRQGKARQPLLQPRSLAARPAWGALVVNLALGGALMAALIDVPFFARATIDPHSQVDAALVLLRFLVAVPLGAVLGGLLTRRSGRGPAVATMGMLLSAAMFVAMTSWSARALSVDWTVLGVTWPFRQSDVELVACGLGFGLVISPLNAAVLDHVEARLHGLATSLTVVARTVGMLAGLSALTAIGLRRFYEAQARIGSPFTLCPASPGSCPAYDRATNRALLAELHTIFAGAAVCALIAAVLAGLLLRSRGRLTPATVED</sequence>
<dbReference type="InterPro" id="IPR020846">
    <property type="entry name" value="MFS_dom"/>
</dbReference>
<feature type="transmembrane region" description="Helical" evidence="6">
    <location>
        <begin position="141"/>
        <end position="158"/>
    </location>
</feature>
<keyword evidence="4 6" id="KW-1133">Transmembrane helix</keyword>
<name>A0A2W5Z0D9_9BACT</name>
<feature type="transmembrane region" description="Helical" evidence="6">
    <location>
        <begin position="488"/>
        <end position="506"/>
    </location>
</feature>
<feature type="transmembrane region" description="Helical" evidence="6">
    <location>
        <begin position="179"/>
        <end position="198"/>
    </location>
</feature>
<dbReference type="InterPro" id="IPR011701">
    <property type="entry name" value="MFS"/>
</dbReference>
<feature type="transmembrane region" description="Helical" evidence="6">
    <location>
        <begin position="446"/>
        <end position="467"/>
    </location>
</feature>
<dbReference type="Gene3D" id="1.20.1720.10">
    <property type="entry name" value="Multidrug resistance protein D"/>
    <property type="match status" value="1"/>
</dbReference>
<feature type="transmembrane region" description="Helical" evidence="6">
    <location>
        <begin position="296"/>
        <end position="317"/>
    </location>
</feature>
<feature type="transmembrane region" description="Helical" evidence="6">
    <location>
        <begin position="374"/>
        <end position="395"/>
    </location>
</feature>
<organism evidence="8 9">
    <name type="scientific">Candidatus Aeolococcus gillhamiae</name>
    <dbReference type="NCBI Taxonomy" id="3127015"/>
    <lineage>
        <taxon>Bacteria</taxon>
        <taxon>Bacillati</taxon>
        <taxon>Candidatus Dormiibacterota</taxon>
        <taxon>Candidatus Dormibacteria</taxon>
        <taxon>Candidatus Aeolococcales</taxon>
        <taxon>Candidatus Aeolococcaceae</taxon>
        <taxon>Candidatus Aeolococcus</taxon>
    </lineage>
</organism>
<dbReference type="InterPro" id="IPR036259">
    <property type="entry name" value="MFS_trans_sf"/>
</dbReference>
<reference evidence="8 9" key="1">
    <citation type="journal article" date="2017" name="Nature">
        <title>Atmospheric trace gases support primary production in Antarctic desert surface soil.</title>
        <authorList>
            <person name="Ji M."/>
            <person name="Greening C."/>
            <person name="Vanwonterghem I."/>
            <person name="Carere C.R."/>
            <person name="Bay S.K."/>
            <person name="Steen J.A."/>
            <person name="Montgomery K."/>
            <person name="Lines T."/>
            <person name="Beardall J."/>
            <person name="van Dorst J."/>
            <person name="Snape I."/>
            <person name="Stott M.B."/>
            <person name="Hugenholtz P."/>
            <person name="Ferrari B.C."/>
        </authorList>
    </citation>
    <scope>NUCLEOTIDE SEQUENCE [LARGE SCALE GENOMIC DNA]</scope>
    <source>
        <strain evidence="8">RRmetagenome_bin12</strain>
    </source>
</reference>
<keyword evidence="2" id="KW-0813">Transport</keyword>
<evidence type="ECO:0000256" key="5">
    <source>
        <dbReference type="ARBA" id="ARBA00023136"/>
    </source>
</evidence>
<evidence type="ECO:0000256" key="1">
    <source>
        <dbReference type="ARBA" id="ARBA00004651"/>
    </source>
</evidence>
<feature type="transmembrane region" description="Helical" evidence="6">
    <location>
        <begin position="544"/>
        <end position="563"/>
    </location>
</feature>
<dbReference type="AlphaFoldDB" id="A0A2W5Z0D9"/>
<feature type="transmembrane region" description="Helical" evidence="6">
    <location>
        <begin position="22"/>
        <end position="40"/>
    </location>
</feature>
<dbReference type="SUPFAM" id="SSF103473">
    <property type="entry name" value="MFS general substrate transporter"/>
    <property type="match status" value="2"/>
</dbReference>
<feature type="transmembrane region" description="Helical" evidence="6">
    <location>
        <begin position="264"/>
        <end position="290"/>
    </location>
</feature>
<feature type="domain" description="Major facilitator superfamily (MFS) profile" evidence="7">
    <location>
        <begin position="1"/>
        <end position="567"/>
    </location>
</feature>
<protein>
    <submittedName>
        <fullName evidence="8">MFS transporter</fullName>
    </submittedName>
</protein>
<dbReference type="Gene3D" id="1.20.1250.20">
    <property type="entry name" value="MFS general substrate transporter like domains"/>
    <property type="match status" value="1"/>
</dbReference>
<gene>
    <name evidence="8" type="ORF">DLM65_12185</name>
</gene>
<dbReference type="GO" id="GO:0005886">
    <property type="term" value="C:plasma membrane"/>
    <property type="evidence" value="ECO:0007669"/>
    <property type="project" value="UniProtKB-SubCell"/>
</dbReference>
<feature type="transmembrane region" description="Helical" evidence="6">
    <location>
        <begin position="111"/>
        <end position="135"/>
    </location>
</feature>
<evidence type="ECO:0000256" key="4">
    <source>
        <dbReference type="ARBA" id="ARBA00022989"/>
    </source>
</evidence>
<feature type="transmembrane region" description="Helical" evidence="6">
    <location>
        <begin position="407"/>
        <end position="426"/>
    </location>
</feature>
<keyword evidence="3 6" id="KW-0812">Transmembrane</keyword>
<dbReference type="Proteomes" id="UP000248724">
    <property type="component" value="Unassembled WGS sequence"/>
</dbReference>
<feature type="transmembrane region" description="Helical" evidence="6">
    <location>
        <begin position="52"/>
        <end position="75"/>
    </location>
</feature>
<dbReference type="Pfam" id="PF07690">
    <property type="entry name" value="MFS_1"/>
    <property type="match status" value="1"/>
</dbReference>
<feature type="transmembrane region" description="Helical" evidence="6">
    <location>
        <begin position="81"/>
        <end position="99"/>
    </location>
</feature>
<accession>A0A2W5Z0D9</accession>
<evidence type="ECO:0000256" key="2">
    <source>
        <dbReference type="ARBA" id="ARBA00022448"/>
    </source>
</evidence>
<comment type="caution">
    <text evidence="8">The sequence shown here is derived from an EMBL/GenBank/DDBJ whole genome shotgun (WGS) entry which is preliminary data.</text>
</comment>
<keyword evidence="5 6" id="KW-0472">Membrane</keyword>
<dbReference type="PANTHER" id="PTHR23501:SF191">
    <property type="entry name" value="VACUOLAR BASIC AMINO ACID TRANSPORTER 4"/>
    <property type="match status" value="1"/>
</dbReference>
<dbReference type="PROSITE" id="PS50850">
    <property type="entry name" value="MFS"/>
    <property type="match status" value="1"/>
</dbReference>
<evidence type="ECO:0000313" key="9">
    <source>
        <dbReference type="Proteomes" id="UP000248724"/>
    </source>
</evidence>
<evidence type="ECO:0000256" key="3">
    <source>
        <dbReference type="ARBA" id="ARBA00022692"/>
    </source>
</evidence>